<reference evidence="1" key="2">
    <citation type="submission" date="2020-11" db="EMBL/GenBank/DDBJ databases">
        <authorList>
            <person name="McCartney M.A."/>
            <person name="Auch B."/>
            <person name="Kono T."/>
            <person name="Mallez S."/>
            <person name="Becker A."/>
            <person name="Gohl D.M."/>
            <person name="Silverstein K.A.T."/>
            <person name="Koren S."/>
            <person name="Bechman K.B."/>
            <person name="Herman A."/>
            <person name="Abrahante J.E."/>
            <person name="Garbe J."/>
        </authorList>
    </citation>
    <scope>NUCLEOTIDE SEQUENCE</scope>
    <source>
        <strain evidence="1">Duluth1</strain>
        <tissue evidence="1">Whole animal</tissue>
    </source>
</reference>
<sequence length="73" mass="8614">MRNLVNWQYPGGIDMCTYELWPYCPFDSLLNRGGVRRERYGSDKDFLEVEEMNCQVETAAFHYIKQLGDVSQE</sequence>
<dbReference type="Proteomes" id="UP000828390">
    <property type="component" value="Unassembled WGS sequence"/>
</dbReference>
<proteinExistence type="predicted"/>
<reference evidence="1" key="1">
    <citation type="journal article" date="2019" name="bioRxiv">
        <title>The Genome of the Zebra Mussel, Dreissena polymorpha: A Resource for Invasive Species Research.</title>
        <authorList>
            <person name="McCartney M.A."/>
            <person name="Auch B."/>
            <person name="Kono T."/>
            <person name="Mallez S."/>
            <person name="Zhang Y."/>
            <person name="Obille A."/>
            <person name="Becker A."/>
            <person name="Abrahante J.E."/>
            <person name="Garbe J."/>
            <person name="Badalamenti J.P."/>
            <person name="Herman A."/>
            <person name="Mangelson H."/>
            <person name="Liachko I."/>
            <person name="Sullivan S."/>
            <person name="Sone E.D."/>
            <person name="Koren S."/>
            <person name="Silverstein K.A.T."/>
            <person name="Beckman K.B."/>
            <person name="Gohl D.M."/>
        </authorList>
    </citation>
    <scope>NUCLEOTIDE SEQUENCE</scope>
    <source>
        <strain evidence="1">Duluth1</strain>
        <tissue evidence="1">Whole animal</tissue>
    </source>
</reference>
<evidence type="ECO:0000313" key="1">
    <source>
        <dbReference type="EMBL" id="KAH3821032.1"/>
    </source>
</evidence>
<name>A0A9D4JUS8_DREPO</name>
<evidence type="ECO:0000313" key="2">
    <source>
        <dbReference type="Proteomes" id="UP000828390"/>
    </source>
</evidence>
<dbReference type="AlphaFoldDB" id="A0A9D4JUS8"/>
<keyword evidence="2" id="KW-1185">Reference proteome</keyword>
<comment type="caution">
    <text evidence="1">The sequence shown here is derived from an EMBL/GenBank/DDBJ whole genome shotgun (WGS) entry which is preliminary data.</text>
</comment>
<gene>
    <name evidence="1" type="ORF">DPMN_122789</name>
</gene>
<accession>A0A9D4JUS8</accession>
<protein>
    <submittedName>
        <fullName evidence="1">Uncharacterized protein</fullName>
    </submittedName>
</protein>
<dbReference type="EMBL" id="JAIWYP010000005">
    <property type="protein sequence ID" value="KAH3821032.1"/>
    <property type="molecule type" value="Genomic_DNA"/>
</dbReference>
<organism evidence="1 2">
    <name type="scientific">Dreissena polymorpha</name>
    <name type="common">Zebra mussel</name>
    <name type="synonym">Mytilus polymorpha</name>
    <dbReference type="NCBI Taxonomy" id="45954"/>
    <lineage>
        <taxon>Eukaryota</taxon>
        <taxon>Metazoa</taxon>
        <taxon>Spiralia</taxon>
        <taxon>Lophotrochozoa</taxon>
        <taxon>Mollusca</taxon>
        <taxon>Bivalvia</taxon>
        <taxon>Autobranchia</taxon>
        <taxon>Heteroconchia</taxon>
        <taxon>Euheterodonta</taxon>
        <taxon>Imparidentia</taxon>
        <taxon>Neoheterodontei</taxon>
        <taxon>Myida</taxon>
        <taxon>Dreissenoidea</taxon>
        <taxon>Dreissenidae</taxon>
        <taxon>Dreissena</taxon>
    </lineage>
</organism>